<dbReference type="InterPro" id="IPR058607">
    <property type="entry name" value="HMG-box_Cic-like"/>
</dbReference>
<feature type="region of interest" description="Disordered" evidence="8">
    <location>
        <begin position="1"/>
        <end position="50"/>
    </location>
</feature>
<reference evidence="10" key="1">
    <citation type="submission" date="2021-05" db="EMBL/GenBank/DDBJ databases">
        <authorList>
            <person name="Alioto T."/>
            <person name="Alioto T."/>
            <person name="Gomez Garrido J."/>
        </authorList>
    </citation>
    <scope>NUCLEOTIDE SEQUENCE</scope>
</reference>
<dbReference type="GO" id="GO:0000977">
    <property type="term" value="F:RNA polymerase II transcription regulatory region sequence-specific DNA binding"/>
    <property type="evidence" value="ECO:0007669"/>
    <property type="project" value="TreeGrafter"/>
</dbReference>
<dbReference type="InterPro" id="IPR009071">
    <property type="entry name" value="HMG_box_dom"/>
</dbReference>
<feature type="region of interest" description="Disordered" evidence="8">
    <location>
        <begin position="1427"/>
        <end position="1451"/>
    </location>
</feature>
<dbReference type="GO" id="GO:0005634">
    <property type="term" value="C:nucleus"/>
    <property type="evidence" value="ECO:0007669"/>
    <property type="project" value="UniProtKB-UniRule"/>
</dbReference>
<evidence type="ECO:0000256" key="8">
    <source>
        <dbReference type="SAM" id="MobiDB-lite"/>
    </source>
</evidence>
<protein>
    <submittedName>
        <fullName evidence="10">Transcription factor capicua</fullName>
    </submittedName>
</protein>
<dbReference type="CDD" id="cd21990">
    <property type="entry name" value="HMG-box_CIC-like"/>
    <property type="match status" value="1"/>
</dbReference>
<keyword evidence="6 7" id="KW-0539">Nucleus</keyword>
<feature type="region of interest" description="Disordered" evidence="8">
    <location>
        <begin position="940"/>
        <end position="975"/>
    </location>
</feature>
<dbReference type="EMBL" id="HBUF01226636">
    <property type="protein sequence ID" value="CAG6671679.1"/>
    <property type="molecule type" value="Transcribed_RNA"/>
</dbReference>
<keyword evidence="5" id="KW-0804">Transcription</keyword>
<dbReference type="SMART" id="SM00398">
    <property type="entry name" value="HMG"/>
    <property type="match status" value="1"/>
</dbReference>
<dbReference type="FunFam" id="1.10.30.10:FF:000010">
    <property type="entry name" value="Capicua transcriptional repressor b"/>
    <property type="match status" value="1"/>
</dbReference>
<keyword evidence="2" id="KW-0597">Phosphoprotein</keyword>
<evidence type="ECO:0000256" key="5">
    <source>
        <dbReference type="ARBA" id="ARBA00023163"/>
    </source>
</evidence>
<feature type="DNA-binding region" description="HMG box" evidence="7">
    <location>
        <begin position="979"/>
        <end position="1047"/>
    </location>
</feature>
<evidence type="ECO:0000259" key="9">
    <source>
        <dbReference type="PROSITE" id="PS50118"/>
    </source>
</evidence>
<feature type="region of interest" description="Disordered" evidence="8">
    <location>
        <begin position="656"/>
        <end position="695"/>
    </location>
</feature>
<evidence type="ECO:0000313" key="10">
    <source>
        <dbReference type="EMBL" id="CAG6671676.1"/>
    </source>
</evidence>
<keyword evidence="3" id="KW-0805">Transcription regulation</keyword>
<dbReference type="EMBL" id="HBUF01226632">
    <property type="protein sequence ID" value="CAG6671675.1"/>
    <property type="molecule type" value="Transcribed_RNA"/>
</dbReference>
<feature type="compositionally biased region" description="Basic and acidic residues" evidence="8">
    <location>
        <begin position="1"/>
        <end position="10"/>
    </location>
</feature>
<feature type="compositionally biased region" description="Polar residues" evidence="8">
    <location>
        <begin position="528"/>
        <end position="541"/>
    </location>
</feature>
<name>A0A8D8SKW0_9HEMI</name>
<feature type="compositionally biased region" description="Low complexity" evidence="8">
    <location>
        <begin position="428"/>
        <end position="446"/>
    </location>
</feature>
<feature type="compositionally biased region" description="Basic and acidic residues" evidence="8">
    <location>
        <begin position="1439"/>
        <end position="1450"/>
    </location>
</feature>
<dbReference type="PANTHER" id="PTHR13059">
    <property type="entry name" value="HMG-BOX TRANSCRIPTION FACTOR BBX"/>
    <property type="match status" value="1"/>
</dbReference>
<dbReference type="EMBL" id="HBUF01226633">
    <property type="protein sequence ID" value="CAG6671676.1"/>
    <property type="molecule type" value="Transcribed_RNA"/>
</dbReference>
<feature type="compositionally biased region" description="Low complexity" evidence="8">
    <location>
        <begin position="1165"/>
        <end position="1185"/>
    </location>
</feature>
<dbReference type="Gene3D" id="1.10.30.10">
    <property type="entry name" value="High mobility group box domain"/>
    <property type="match status" value="1"/>
</dbReference>
<feature type="compositionally biased region" description="Low complexity" evidence="8">
    <location>
        <begin position="1270"/>
        <end position="1294"/>
    </location>
</feature>
<dbReference type="PANTHER" id="PTHR13059:SF13">
    <property type="entry name" value="PROTEIN CAPICUA HOMOLOG"/>
    <property type="match status" value="1"/>
</dbReference>
<dbReference type="InterPro" id="IPR036910">
    <property type="entry name" value="HMG_box_dom_sf"/>
</dbReference>
<keyword evidence="1" id="KW-0678">Repressor</keyword>
<feature type="compositionally biased region" description="Polar residues" evidence="8">
    <location>
        <begin position="452"/>
        <end position="465"/>
    </location>
</feature>
<evidence type="ECO:0000256" key="2">
    <source>
        <dbReference type="ARBA" id="ARBA00022553"/>
    </source>
</evidence>
<feature type="region of interest" description="Disordered" evidence="8">
    <location>
        <begin position="1051"/>
        <end position="1080"/>
    </location>
</feature>
<dbReference type="Pfam" id="PF00505">
    <property type="entry name" value="HMG_box"/>
    <property type="match status" value="1"/>
</dbReference>
<organism evidence="10">
    <name type="scientific">Cacopsylla melanoneura</name>
    <dbReference type="NCBI Taxonomy" id="428564"/>
    <lineage>
        <taxon>Eukaryota</taxon>
        <taxon>Metazoa</taxon>
        <taxon>Ecdysozoa</taxon>
        <taxon>Arthropoda</taxon>
        <taxon>Hexapoda</taxon>
        <taxon>Insecta</taxon>
        <taxon>Pterygota</taxon>
        <taxon>Neoptera</taxon>
        <taxon>Paraneoptera</taxon>
        <taxon>Hemiptera</taxon>
        <taxon>Sternorrhyncha</taxon>
        <taxon>Psylloidea</taxon>
        <taxon>Psyllidae</taxon>
        <taxon>Psyllinae</taxon>
        <taxon>Cacopsylla</taxon>
    </lineage>
</organism>
<feature type="region of interest" description="Disordered" evidence="8">
    <location>
        <begin position="385"/>
        <end position="483"/>
    </location>
</feature>
<dbReference type="InterPro" id="IPR052412">
    <property type="entry name" value="CC-Dev_Transcription_Reg"/>
</dbReference>
<dbReference type="GO" id="GO:0000981">
    <property type="term" value="F:DNA-binding transcription factor activity, RNA polymerase II-specific"/>
    <property type="evidence" value="ECO:0007669"/>
    <property type="project" value="TreeGrafter"/>
</dbReference>
<feature type="region of interest" description="Disordered" evidence="8">
    <location>
        <begin position="1165"/>
        <end position="1226"/>
    </location>
</feature>
<keyword evidence="4 7" id="KW-0238">DNA-binding</keyword>
<evidence type="ECO:0000256" key="6">
    <source>
        <dbReference type="ARBA" id="ARBA00023242"/>
    </source>
</evidence>
<dbReference type="SUPFAM" id="SSF47095">
    <property type="entry name" value="HMG-box"/>
    <property type="match status" value="1"/>
</dbReference>
<sequence>MEKSPQDGKFTKSSVQKLPKKRKFDPSVLEDTEPGVVDTSKQKPKETENWNYPFNPPVEAIEHFVSQAPIQEPPQSSPTVLIPPQSMAVDYSYMSQLPGRPLSNMPMTIGYSQLEEKIPGYHVKVEEKIPAYNIKVEDKQISYIKDNPMVVKREVYPDMGTTFIQNQTIHNSQSYIYQTVSPNQNSHEGNNQEWLVKKYAEIDLTEWLELRVLAKRDSVYLPGIIKKIESGSMIWVEFEYYPGTLVLFNDVLTMGKYDIISDASPSIGQVTKGARVCFRTSVELNEDLDQPGPRVFITGIVDEILSSPVRFIVRTLDQKELTVKRADIRLLLPPWCEELEDDEIVNGYHPLQLPQIIPTLTVDSYYRSAATSPLHNLTTPSLSLRSSVVSNESQDDLPRRHYEDFGESDDELRREDILFPNEADGKFSGSSKRSSMQSRGSTSSMMDHGSITPRSTPVTPRSQAATPHKYKKGDIVSTPTGIRKKFNGKQWRRLCSKDGCSKESQRRGYCSRHLSLKGAGSATGLRVNHSSVSRGNRSTGTLDGEDTSRDSETSPNYTQDRTRITGRFDPDETEAANMLVSLGGSRSATPAGNYCSPPGSSLQSPLTVGTRHNVFLPISTGRQQTPASHASPVQPRFIMQHSVAPPELLPLHPPPPPTQTSVIRISPNPLPKTSTPKGGYPMDTTPSPHRPPHNVSSKSLILQQALTNADITSKDSLMCNPPLNRNIYHESVIKKESSGLVMDKGKPMDTNSHPIIHQQVKFNKFQPGDPCLNLLPPAPPRQLNNSQIIKTTGNNLVQQVIVHPTELLPVLPTPAMSIGELSNHVKHSNELTGHELMCLVTNNGQIGNGQISHIKEEPIVTTSSVLVNTSSSSHVNNLAPSGGTLTTQDNSNLMTVYSWESLVPLLATSPDPPLSAPPTLSPVLDDIGTNEEEDDDVFEMDTGAFNTGSDGAPAKRRTKSLSALQSKEPQSPLKSKDRIRRPMNAFMIFSKRHRAKVHQMHPNQDNRTVSKILGEWWYTLGPDEKQKYHELASEVKEAHFKAHPEWKWCSKDKRKSSTGSGRGKLGSMDEGTGEGFHSDDLDHFDNNMDVKMEETKVEVTDKVNVENEFSDDDQMIICLEDSEIDLKCKERVTDSDSESHSDVENKMFPQQRFSPACLLLNNSMTSSSGSSATAPVNSTSNTTTSIKSPLDITCRPKPIKARLPSGSSEREVCTSPSKESSALSYPYHSPVNPVGLSAFQPTGGAFKTMPASPKVVKSSNEFPVTSLAWTPPASSNTNSAPNPNQNNHPNSSPTVRNTLPGSSPTVRHTHPGNNPISSPTVRNTHPCNNPNSSPTVRNIHPSANPNNSPTVRPSHHGNHPNMSPVRPGHSINNPTISPGAHITAVAVRPSPPKLSSQQTVTSFRYIPTSSRPLTSVKLTNQSVPSLALRTDATSLRPAKSTEDPSHKDEPEYQTQHVTLTLLPVTDSGSSFNLLLKPATNTSLNSQQLIPSSNETTVQYLLHSTGRLSNIYSTGFQIPISSESLTVKTPSTPTISSESPSTPTVIVSKQSNIDMQNASILAQANAEHMHQQSENNKGKYITRALRVF</sequence>
<proteinExistence type="predicted"/>
<dbReference type="PROSITE" id="PS50118">
    <property type="entry name" value="HMG_BOX_2"/>
    <property type="match status" value="1"/>
</dbReference>
<accession>A0A8D8SKW0</accession>
<evidence type="ECO:0000256" key="1">
    <source>
        <dbReference type="ARBA" id="ARBA00022491"/>
    </source>
</evidence>
<feature type="compositionally biased region" description="Polar residues" evidence="8">
    <location>
        <begin position="1214"/>
        <end position="1223"/>
    </location>
</feature>
<feature type="domain" description="HMG box" evidence="9">
    <location>
        <begin position="979"/>
        <end position="1047"/>
    </location>
</feature>
<dbReference type="Pfam" id="PF16090">
    <property type="entry name" value="DUF4819"/>
    <property type="match status" value="1"/>
</dbReference>
<feature type="compositionally biased region" description="Pro residues" evidence="8">
    <location>
        <begin position="910"/>
        <end position="920"/>
    </location>
</feature>
<evidence type="ECO:0000256" key="7">
    <source>
        <dbReference type="PROSITE-ProRule" id="PRU00267"/>
    </source>
</evidence>
<dbReference type="EMBL" id="HBUF01226637">
    <property type="protein sequence ID" value="CAG6671680.1"/>
    <property type="molecule type" value="Transcribed_RNA"/>
</dbReference>
<dbReference type="InterPro" id="IPR032147">
    <property type="entry name" value="Cic_dom"/>
</dbReference>
<evidence type="ECO:0000256" key="3">
    <source>
        <dbReference type="ARBA" id="ARBA00023015"/>
    </source>
</evidence>
<feature type="region of interest" description="Disordered" evidence="8">
    <location>
        <begin position="910"/>
        <end position="929"/>
    </location>
</feature>
<feature type="region of interest" description="Disordered" evidence="8">
    <location>
        <begin position="1267"/>
        <end position="1377"/>
    </location>
</feature>
<feature type="compositionally biased region" description="Polar residues" evidence="8">
    <location>
        <begin position="960"/>
        <end position="973"/>
    </location>
</feature>
<evidence type="ECO:0000256" key="4">
    <source>
        <dbReference type="ARBA" id="ARBA00023125"/>
    </source>
</evidence>
<feature type="compositionally biased region" description="Polar residues" evidence="8">
    <location>
        <begin position="1295"/>
        <end position="1351"/>
    </location>
</feature>
<feature type="region of interest" description="Disordered" evidence="8">
    <location>
        <begin position="519"/>
        <end position="564"/>
    </location>
</feature>